<proteinExistence type="inferred from homology"/>
<comment type="subunit">
    <text evidence="2 10">Homotetramer.</text>
</comment>
<dbReference type="GO" id="GO:0005524">
    <property type="term" value="F:ATP binding"/>
    <property type="evidence" value="ECO:0007669"/>
    <property type="project" value="UniProtKB-UniRule"/>
</dbReference>
<feature type="binding site" evidence="10">
    <location>
        <position position="175"/>
    </location>
    <ligand>
        <name>L-citrulline</name>
        <dbReference type="ChEBI" id="CHEBI:57743"/>
    </ligand>
</feature>
<comment type="pathway">
    <text evidence="1 10">Amino-acid biosynthesis; L-arginine biosynthesis; L-arginine from L-ornithine and carbamoyl phosphate: step 2/3.</text>
</comment>
<dbReference type="Pfam" id="PF20979">
    <property type="entry name" value="Arginosuc_syn_C"/>
    <property type="match status" value="1"/>
</dbReference>
<feature type="domain" description="Arginosuccinate synthase C-terminal" evidence="12">
    <location>
        <begin position="174"/>
        <end position="391"/>
    </location>
</feature>
<dbReference type="Pfam" id="PF00764">
    <property type="entry name" value="Arginosuc_synth"/>
    <property type="match status" value="1"/>
</dbReference>
<evidence type="ECO:0000256" key="7">
    <source>
        <dbReference type="ARBA" id="ARBA00022605"/>
    </source>
</evidence>
<keyword evidence="7 10" id="KW-0028">Amino-acid biosynthesis</keyword>
<feature type="binding site" evidence="10">
    <location>
        <position position="272"/>
    </location>
    <ligand>
        <name>L-citrulline</name>
        <dbReference type="ChEBI" id="CHEBI:57743"/>
    </ligand>
</feature>
<dbReference type="PANTHER" id="PTHR11587:SF2">
    <property type="entry name" value="ARGININOSUCCINATE SYNTHASE"/>
    <property type="match status" value="1"/>
</dbReference>
<dbReference type="FunFam" id="3.40.50.620:FF:000038">
    <property type="entry name" value="Argininosuccinate synthase"/>
    <property type="match status" value="1"/>
</dbReference>
<evidence type="ECO:0000256" key="10">
    <source>
        <dbReference type="HAMAP-Rule" id="MF_00005"/>
    </source>
</evidence>
<dbReference type="GO" id="GO:0000053">
    <property type="term" value="P:argininosuccinate metabolic process"/>
    <property type="evidence" value="ECO:0007669"/>
    <property type="project" value="TreeGrafter"/>
</dbReference>
<keyword evidence="4 10" id="KW-0963">Cytoplasm</keyword>
<evidence type="ECO:0000313" key="14">
    <source>
        <dbReference type="Proteomes" id="UP000582974"/>
    </source>
</evidence>
<dbReference type="InterPro" id="IPR018223">
    <property type="entry name" value="Arginosuc_synth_CS"/>
</dbReference>
<dbReference type="Gene3D" id="1.20.5.470">
    <property type="entry name" value="Single helix bin"/>
    <property type="match status" value="1"/>
</dbReference>
<dbReference type="SUPFAM" id="SSF69864">
    <property type="entry name" value="Argininosuccinate synthetase, C-terminal domain"/>
    <property type="match status" value="1"/>
</dbReference>
<dbReference type="Proteomes" id="UP000582974">
    <property type="component" value="Unassembled WGS sequence"/>
</dbReference>
<feature type="binding site" evidence="10">
    <location>
        <position position="124"/>
    </location>
    <ligand>
        <name>L-aspartate</name>
        <dbReference type="ChEBI" id="CHEBI:29991"/>
    </ligand>
</feature>
<evidence type="ECO:0000256" key="6">
    <source>
        <dbReference type="ARBA" id="ARBA00022598"/>
    </source>
</evidence>
<comment type="similarity">
    <text evidence="10">Belongs to the argininosuccinate synthase family. Type 1 subfamily.</text>
</comment>
<dbReference type="GO" id="GO:0000050">
    <property type="term" value="P:urea cycle"/>
    <property type="evidence" value="ECO:0007669"/>
    <property type="project" value="TreeGrafter"/>
</dbReference>
<dbReference type="RefSeq" id="WP_180894967.1">
    <property type="nucleotide sequence ID" value="NZ_JACCKD010000010.1"/>
</dbReference>
<feature type="binding site" evidence="10">
    <location>
        <position position="260"/>
    </location>
    <ligand>
        <name>L-citrulline</name>
        <dbReference type="ChEBI" id="CHEBI:57743"/>
    </ligand>
</feature>
<feature type="binding site" evidence="10">
    <location>
        <position position="119"/>
    </location>
    <ligand>
        <name>L-aspartate</name>
        <dbReference type="ChEBI" id="CHEBI:29991"/>
    </ligand>
</feature>
<dbReference type="HAMAP" id="MF_00005">
    <property type="entry name" value="Arg_succ_synth_type1"/>
    <property type="match status" value="1"/>
</dbReference>
<dbReference type="GO" id="GO:0004055">
    <property type="term" value="F:argininosuccinate synthase activity"/>
    <property type="evidence" value="ECO:0007669"/>
    <property type="project" value="UniProtKB-UniRule"/>
</dbReference>
<evidence type="ECO:0000256" key="2">
    <source>
        <dbReference type="ARBA" id="ARBA00011881"/>
    </source>
</evidence>
<evidence type="ECO:0000313" key="13">
    <source>
        <dbReference type="EMBL" id="MBA0128151.1"/>
    </source>
</evidence>
<dbReference type="NCBIfam" id="NF001770">
    <property type="entry name" value="PRK00509.1"/>
    <property type="match status" value="1"/>
</dbReference>
<reference evidence="13 14" key="1">
    <citation type="submission" date="2020-07" db="EMBL/GenBank/DDBJ databases">
        <title>Genome of Haloechinothrix sp.</title>
        <authorList>
            <person name="Tang S.-K."/>
            <person name="Yang L."/>
            <person name="Zhu W.-Y."/>
        </authorList>
    </citation>
    <scope>NUCLEOTIDE SEQUENCE [LARGE SCALE GENOMIC DNA]</scope>
    <source>
        <strain evidence="13 14">YIM 98757</strain>
    </source>
</reference>
<gene>
    <name evidence="10" type="primary">argG</name>
    <name evidence="13" type="ORF">H0B56_21610</name>
</gene>
<dbReference type="FunFam" id="3.90.1260.10:FF:000007">
    <property type="entry name" value="Argininosuccinate synthase"/>
    <property type="match status" value="1"/>
</dbReference>
<dbReference type="UniPathway" id="UPA00068">
    <property type="reaction ID" value="UER00113"/>
</dbReference>
<dbReference type="GO" id="GO:0005737">
    <property type="term" value="C:cytoplasm"/>
    <property type="evidence" value="ECO:0007669"/>
    <property type="project" value="UniProtKB-SubCell"/>
</dbReference>
<keyword evidence="6 10" id="KW-0436">Ligase</keyword>
<comment type="caution">
    <text evidence="10">Lacks conserved residue(s) required for the propagation of feature annotation.</text>
</comment>
<dbReference type="Gene3D" id="3.90.1260.10">
    <property type="entry name" value="Argininosuccinate synthetase, chain A, domain 2"/>
    <property type="match status" value="1"/>
</dbReference>
<dbReference type="NCBIfam" id="TIGR00032">
    <property type="entry name" value="argG"/>
    <property type="match status" value="1"/>
</dbReference>
<evidence type="ECO:0000256" key="3">
    <source>
        <dbReference type="ARBA" id="ARBA00012286"/>
    </source>
</evidence>
<evidence type="ECO:0000256" key="5">
    <source>
        <dbReference type="ARBA" id="ARBA00022571"/>
    </source>
</evidence>
<keyword evidence="8 10" id="KW-0547">Nucleotide-binding</keyword>
<dbReference type="InterPro" id="IPR048268">
    <property type="entry name" value="Arginosuc_syn_C"/>
</dbReference>
<name>A0A838AG17_9PSEU</name>
<feature type="binding site" evidence="10">
    <location>
        <position position="35"/>
    </location>
    <ligand>
        <name>ATP</name>
        <dbReference type="ChEBI" id="CHEBI:30616"/>
    </ligand>
</feature>
<dbReference type="InterPro" id="IPR024074">
    <property type="entry name" value="AS_cat/multimer_dom_body"/>
</dbReference>
<comment type="catalytic activity">
    <reaction evidence="10">
        <text>L-citrulline + L-aspartate + ATP = 2-(N(omega)-L-arginino)succinate + AMP + diphosphate + H(+)</text>
        <dbReference type="Rhea" id="RHEA:10932"/>
        <dbReference type="ChEBI" id="CHEBI:15378"/>
        <dbReference type="ChEBI" id="CHEBI:29991"/>
        <dbReference type="ChEBI" id="CHEBI:30616"/>
        <dbReference type="ChEBI" id="CHEBI:33019"/>
        <dbReference type="ChEBI" id="CHEBI:57472"/>
        <dbReference type="ChEBI" id="CHEBI:57743"/>
        <dbReference type="ChEBI" id="CHEBI:456215"/>
        <dbReference type="EC" id="6.3.4.5"/>
    </reaction>
</comment>
<evidence type="ECO:0000256" key="1">
    <source>
        <dbReference type="ARBA" id="ARBA00004967"/>
    </source>
</evidence>
<dbReference type="CDD" id="cd01999">
    <property type="entry name" value="ASS"/>
    <property type="match status" value="1"/>
</dbReference>
<dbReference type="PROSITE" id="PS00564">
    <property type="entry name" value="ARGININOSUCCIN_SYN_1"/>
    <property type="match status" value="1"/>
</dbReference>
<dbReference type="GO" id="GO:0006526">
    <property type="term" value="P:L-arginine biosynthetic process"/>
    <property type="evidence" value="ECO:0007669"/>
    <property type="project" value="UniProtKB-UniRule"/>
</dbReference>
<comment type="caution">
    <text evidence="13">The sequence shown here is derived from an EMBL/GenBank/DDBJ whole genome shotgun (WGS) entry which is preliminary data.</text>
</comment>
<evidence type="ECO:0000256" key="4">
    <source>
        <dbReference type="ARBA" id="ARBA00022490"/>
    </source>
</evidence>
<dbReference type="Gene3D" id="3.40.50.620">
    <property type="entry name" value="HUPs"/>
    <property type="match status" value="1"/>
</dbReference>
<dbReference type="InterPro" id="IPR048267">
    <property type="entry name" value="Arginosuc_syn_N"/>
</dbReference>
<feature type="binding site" evidence="10">
    <location>
        <position position="123"/>
    </location>
    <ligand>
        <name>L-citrulline</name>
        <dbReference type="ChEBI" id="CHEBI:57743"/>
    </ligand>
</feature>
<keyword evidence="14" id="KW-1185">Reference proteome</keyword>
<feature type="binding site" evidence="10">
    <location>
        <position position="123"/>
    </location>
    <ligand>
        <name>L-aspartate</name>
        <dbReference type="ChEBI" id="CHEBI:29991"/>
    </ligand>
</feature>
<organism evidence="13 14">
    <name type="scientific">Haloechinothrix aidingensis</name>
    <dbReference type="NCBI Taxonomy" id="2752311"/>
    <lineage>
        <taxon>Bacteria</taxon>
        <taxon>Bacillati</taxon>
        <taxon>Actinomycetota</taxon>
        <taxon>Actinomycetes</taxon>
        <taxon>Pseudonocardiales</taxon>
        <taxon>Pseudonocardiaceae</taxon>
        <taxon>Haloechinothrix</taxon>
    </lineage>
</organism>
<dbReference type="PANTHER" id="PTHR11587">
    <property type="entry name" value="ARGININOSUCCINATE SYNTHASE"/>
    <property type="match status" value="1"/>
</dbReference>
<keyword evidence="9 10" id="KW-0067">ATP-binding</keyword>
<dbReference type="EMBL" id="JACCKD010000010">
    <property type="protein sequence ID" value="MBA0128151.1"/>
    <property type="molecule type" value="Genomic_DNA"/>
</dbReference>
<dbReference type="InterPro" id="IPR001518">
    <property type="entry name" value="Arginosuc_synth"/>
</dbReference>
<evidence type="ECO:0000256" key="8">
    <source>
        <dbReference type="ARBA" id="ARBA00022741"/>
    </source>
</evidence>
<feature type="domain" description="Arginosuccinate synthase-like N-terminal" evidence="11">
    <location>
        <begin position="4"/>
        <end position="165"/>
    </location>
</feature>
<sequence length="398" mass="43332">MTKRVVLAYSGGLDTSVAIGWIAEETGAEVIAVAADVGQGGEDLETIRKRALDCGAAEAVVADVRQEFTEQYCLPAVQANALYMDRYPLVSALSRPLIVKHLVDAAKQHGASTVAHGCTGKGNDQVRFEVGIGALAPDLDVIAPVRDFAWTREKAIAYAEQRDLPIDVTKSSPFSVDQNVFGRAVETGFLEDLWNAPTKDVYSYTSDPALNAGKPDEVVISFERGVPVAIDGTPVTVLEAIEQLNKRAGEHGVGRLDMVEDRLVGIKSREVYEAPGAIALITAHQELEAVTVERDLARFKRQVEQRWGELVYDGLWFSPLKYALDDFIASTQEHVTGDIRMVLHGGAATVNGRRSAQSLYDFNLATYDEGDSFDQSQAKGFVHLWGLPSKIAARRDQA</sequence>
<feature type="binding site" evidence="10">
    <location>
        <begin position="8"/>
        <end position="16"/>
    </location>
    <ligand>
        <name>ATP</name>
        <dbReference type="ChEBI" id="CHEBI:30616"/>
    </ligand>
</feature>
<dbReference type="EC" id="6.3.4.5" evidence="3 10"/>
<evidence type="ECO:0000259" key="12">
    <source>
        <dbReference type="Pfam" id="PF20979"/>
    </source>
</evidence>
<protein>
    <recommendedName>
        <fullName evidence="3 10">Argininosuccinate synthase</fullName>
        <ecNumber evidence="3 10">6.3.4.5</ecNumber>
    </recommendedName>
    <alternativeName>
        <fullName evidence="10">Citrulline--aspartate ligase</fullName>
    </alternativeName>
</protein>
<evidence type="ECO:0000256" key="9">
    <source>
        <dbReference type="ARBA" id="ARBA00022840"/>
    </source>
</evidence>
<dbReference type="InterPro" id="IPR023434">
    <property type="entry name" value="Arginosuc_synth_type_1_subfam"/>
</dbReference>
<dbReference type="PROSITE" id="PS00565">
    <property type="entry name" value="ARGININOSUCCIN_SYN_2"/>
    <property type="match status" value="1"/>
</dbReference>
<comment type="subcellular location">
    <subcellularLocation>
        <location evidence="10">Cytoplasm</location>
    </subcellularLocation>
</comment>
<evidence type="ECO:0000259" key="11">
    <source>
        <dbReference type="Pfam" id="PF00764"/>
    </source>
</evidence>
<feature type="binding site" evidence="10">
    <location>
        <position position="127"/>
    </location>
    <ligand>
        <name>L-citrulline</name>
        <dbReference type="ChEBI" id="CHEBI:57743"/>
    </ligand>
</feature>
<keyword evidence="5 10" id="KW-0055">Arginine biosynthesis</keyword>
<feature type="binding site" evidence="10">
    <location>
        <position position="87"/>
    </location>
    <ligand>
        <name>L-citrulline</name>
        <dbReference type="ChEBI" id="CHEBI:57743"/>
    </ligand>
</feature>
<dbReference type="AlphaFoldDB" id="A0A838AG17"/>
<feature type="binding site" evidence="10">
    <location>
        <position position="117"/>
    </location>
    <ligand>
        <name>ATP</name>
        <dbReference type="ChEBI" id="CHEBI:30616"/>
    </ligand>
</feature>
<dbReference type="InterPro" id="IPR014729">
    <property type="entry name" value="Rossmann-like_a/b/a_fold"/>
</dbReference>
<accession>A0A838AG17</accession>
<dbReference type="SUPFAM" id="SSF52402">
    <property type="entry name" value="Adenine nucleotide alpha hydrolases-like"/>
    <property type="match status" value="1"/>
</dbReference>